<protein>
    <submittedName>
        <fullName evidence="1">Uncharacterized protein</fullName>
    </submittedName>
</protein>
<sequence>MRQRFPSKCVKAPQLWAKLRVQLPPVYKPAGWRARRVGDDGGEWQPAFAALVTSDGFLQVLHCNQALWHAPTQLRVSRRDRAGQGVMTAARPVGAAGGYDSGECGGTGTSAVTDTPHSLTPRSGRPRCHDRRKTCRSCWRLRQWRMRWDRYIIGDRHAAFAALVTSDVSYRVRVDAQCVSRHQTVGASLLANAAGQPQLMLNDTPHSLPS</sequence>
<evidence type="ECO:0000313" key="2">
    <source>
        <dbReference type="Proteomes" id="UP000182894"/>
    </source>
</evidence>
<proteinExistence type="predicted"/>
<dbReference type="STRING" id="89065.SAMN05216605_113136"/>
<evidence type="ECO:0000313" key="1">
    <source>
        <dbReference type="EMBL" id="SDI44122.1"/>
    </source>
</evidence>
<gene>
    <name evidence="1" type="ORF">SAMN05216605_113136</name>
</gene>
<organism evidence="1 2">
    <name type="scientific">Pseudomonas abietaniphila</name>
    <dbReference type="NCBI Taxonomy" id="89065"/>
    <lineage>
        <taxon>Bacteria</taxon>
        <taxon>Pseudomonadati</taxon>
        <taxon>Pseudomonadota</taxon>
        <taxon>Gammaproteobacteria</taxon>
        <taxon>Pseudomonadales</taxon>
        <taxon>Pseudomonadaceae</taxon>
        <taxon>Pseudomonas</taxon>
    </lineage>
</organism>
<reference evidence="2" key="1">
    <citation type="submission" date="2016-10" db="EMBL/GenBank/DDBJ databases">
        <authorList>
            <person name="Varghese N."/>
            <person name="Submissions S."/>
        </authorList>
    </citation>
    <scope>NUCLEOTIDE SEQUENCE [LARGE SCALE GENOMIC DNA]</scope>
    <source>
        <strain evidence="2">ATCC 700689</strain>
    </source>
</reference>
<dbReference type="EMBL" id="FNCO01000013">
    <property type="protein sequence ID" value="SDI44122.1"/>
    <property type="molecule type" value="Genomic_DNA"/>
</dbReference>
<dbReference type="AlphaFoldDB" id="A0A1G8KL68"/>
<accession>A0A1G8KL68</accession>
<keyword evidence="2" id="KW-1185">Reference proteome</keyword>
<name>A0A1G8KL68_9PSED</name>
<dbReference type="Proteomes" id="UP000182894">
    <property type="component" value="Unassembled WGS sequence"/>
</dbReference>